<dbReference type="InParanoid" id="A0A2P5BSU3"/>
<dbReference type="Gene3D" id="3.20.20.120">
    <property type="entry name" value="Enolase-like C-terminal domain"/>
    <property type="match status" value="1"/>
</dbReference>
<feature type="domain" description="Enolase C-terminal TIM barrel" evidence="6">
    <location>
        <begin position="23"/>
        <end position="128"/>
    </location>
</feature>
<evidence type="ECO:0000259" key="6">
    <source>
        <dbReference type="Pfam" id="PF00113"/>
    </source>
</evidence>
<proteinExistence type="inferred from homology"/>
<protein>
    <recommendedName>
        <fullName evidence="3">phosphopyruvate hydratase</fullName>
        <ecNumber evidence="3">4.2.1.11</ecNumber>
    </recommendedName>
</protein>
<dbReference type="GO" id="GO:0000015">
    <property type="term" value="C:phosphopyruvate hydratase complex"/>
    <property type="evidence" value="ECO:0007669"/>
    <property type="project" value="InterPro"/>
</dbReference>
<dbReference type="GO" id="GO:0000287">
    <property type="term" value="F:magnesium ion binding"/>
    <property type="evidence" value="ECO:0007669"/>
    <property type="project" value="InterPro"/>
</dbReference>
<keyword evidence="5" id="KW-0456">Lyase</keyword>
<dbReference type="EMBL" id="JXTC01000467">
    <property type="protein sequence ID" value="PON51830.1"/>
    <property type="molecule type" value="Genomic_DNA"/>
</dbReference>
<dbReference type="SUPFAM" id="SSF51604">
    <property type="entry name" value="Enolase C-terminal domain-like"/>
    <property type="match status" value="1"/>
</dbReference>
<gene>
    <name evidence="7" type="ORF">TorRG33x02_310210</name>
</gene>
<evidence type="ECO:0000256" key="2">
    <source>
        <dbReference type="ARBA" id="ARBA00009604"/>
    </source>
</evidence>
<dbReference type="OrthoDB" id="10303175at2759"/>
<keyword evidence="8" id="KW-1185">Reference proteome</keyword>
<dbReference type="Pfam" id="PF00113">
    <property type="entry name" value="Enolase_C"/>
    <property type="match status" value="1"/>
</dbReference>
<evidence type="ECO:0000256" key="5">
    <source>
        <dbReference type="ARBA" id="ARBA00023239"/>
    </source>
</evidence>
<evidence type="ECO:0000313" key="8">
    <source>
        <dbReference type="Proteomes" id="UP000237000"/>
    </source>
</evidence>
<dbReference type="InterPro" id="IPR020810">
    <property type="entry name" value="Enolase_C"/>
</dbReference>
<dbReference type="UniPathway" id="UPA00109">
    <property type="reaction ID" value="UER00187"/>
</dbReference>
<comment type="similarity">
    <text evidence="2">Belongs to the enolase family.</text>
</comment>
<reference evidence="8" key="1">
    <citation type="submission" date="2016-06" db="EMBL/GenBank/DDBJ databases">
        <title>Parallel loss of symbiosis genes in relatives of nitrogen-fixing non-legume Parasponia.</title>
        <authorList>
            <person name="Van Velzen R."/>
            <person name="Holmer R."/>
            <person name="Bu F."/>
            <person name="Rutten L."/>
            <person name="Van Zeijl A."/>
            <person name="Liu W."/>
            <person name="Santuari L."/>
            <person name="Cao Q."/>
            <person name="Sharma T."/>
            <person name="Shen D."/>
            <person name="Roswanjaya Y."/>
            <person name="Wardhani T."/>
            <person name="Kalhor M.S."/>
            <person name="Jansen J."/>
            <person name="Van den Hoogen J."/>
            <person name="Gungor B."/>
            <person name="Hartog M."/>
            <person name="Hontelez J."/>
            <person name="Verver J."/>
            <person name="Yang W.-C."/>
            <person name="Schijlen E."/>
            <person name="Repin R."/>
            <person name="Schilthuizen M."/>
            <person name="Schranz E."/>
            <person name="Heidstra R."/>
            <person name="Miyata K."/>
            <person name="Fedorova E."/>
            <person name="Kohlen W."/>
            <person name="Bisseling T."/>
            <person name="Smit S."/>
            <person name="Geurts R."/>
        </authorList>
    </citation>
    <scope>NUCLEOTIDE SEQUENCE [LARGE SCALE GENOMIC DNA]</scope>
    <source>
        <strain evidence="8">cv. RG33-2</strain>
    </source>
</reference>
<dbReference type="InterPro" id="IPR000941">
    <property type="entry name" value="Enolase"/>
</dbReference>
<dbReference type="PANTHER" id="PTHR11902">
    <property type="entry name" value="ENOLASE"/>
    <property type="match status" value="1"/>
</dbReference>
<sequence>MFIKNPFHEDKLEQYSELTNAVEYDYESSMEMGDIVEFKVRVLREDHSMTNPKMVMMAVKSKICNSFFLQVNQLGTVTEYTKALKLSKQADCKLFMAGHNSCEMDRDIADLFVGFGAFGIEIGVSCINEDKPCNMCDRLKDIDIEASTENVNRLKAKPLI</sequence>
<comment type="caution">
    <text evidence="7">The sequence shown here is derived from an EMBL/GenBank/DDBJ whole genome shotgun (WGS) entry which is preliminary data.</text>
</comment>
<dbReference type="EC" id="4.2.1.11" evidence="3"/>
<dbReference type="GO" id="GO:0004634">
    <property type="term" value="F:phosphopyruvate hydratase activity"/>
    <property type="evidence" value="ECO:0007669"/>
    <property type="project" value="UniProtKB-EC"/>
</dbReference>
<evidence type="ECO:0000256" key="4">
    <source>
        <dbReference type="ARBA" id="ARBA00023152"/>
    </source>
</evidence>
<dbReference type="PANTHER" id="PTHR11902:SF1">
    <property type="entry name" value="ENOLASE"/>
    <property type="match status" value="1"/>
</dbReference>
<dbReference type="GO" id="GO:0006096">
    <property type="term" value="P:glycolytic process"/>
    <property type="evidence" value="ECO:0007669"/>
    <property type="project" value="UniProtKB-UniPathway"/>
</dbReference>
<accession>A0A2P5BSU3</accession>
<evidence type="ECO:0000256" key="1">
    <source>
        <dbReference type="ARBA" id="ARBA00005031"/>
    </source>
</evidence>
<dbReference type="STRING" id="63057.A0A2P5BSU3"/>
<keyword evidence="4" id="KW-0324">Glycolysis</keyword>
<evidence type="ECO:0000313" key="7">
    <source>
        <dbReference type="EMBL" id="PON51830.1"/>
    </source>
</evidence>
<comment type="pathway">
    <text evidence="1">Carbohydrate degradation; glycolysis; pyruvate from D-glyceraldehyde 3-phosphate: step 4/5.</text>
</comment>
<name>A0A2P5BSU3_TREOI</name>
<dbReference type="Proteomes" id="UP000237000">
    <property type="component" value="Unassembled WGS sequence"/>
</dbReference>
<dbReference type="InterPro" id="IPR036849">
    <property type="entry name" value="Enolase-like_C_sf"/>
</dbReference>
<dbReference type="AlphaFoldDB" id="A0A2P5BSU3"/>
<organism evidence="7 8">
    <name type="scientific">Trema orientale</name>
    <name type="common">Charcoal tree</name>
    <name type="synonym">Celtis orientalis</name>
    <dbReference type="NCBI Taxonomy" id="63057"/>
    <lineage>
        <taxon>Eukaryota</taxon>
        <taxon>Viridiplantae</taxon>
        <taxon>Streptophyta</taxon>
        <taxon>Embryophyta</taxon>
        <taxon>Tracheophyta</taxon>
        <taxon>Spermatophyta</taxon>
        <taxon>Magnoliopsida</taxon>
        <taxon>eudicotyledons</taxon>
        <taxon>Gunneridae</taxon>
        <taxon>Pentapetalae</taxon>
        <taxon>rosids</taxon>
        <taxon>fabids</taxon>
        <taxon>Rosales</taxon>
        <taxon>Cannabaceae</taxon>
        <taxon>Trema</taxon>
    </lineage>
</organism>
<evidence type="ECO:0000256" key="3">
    <source>
        <dbReference type="ARBA" id="ARBA00012058"/>
    </source>
</evidence>